<accession>A0ABR4WTK1</accession>
<protein>
    <submittedName>
        <fullName evidence="1">Uncharacterized protein</fullName>
    </submittedName>
</protein>
<dbReference type="EMBL" id="JOKD01000024">
    <property type="protein sequence ID" value="KGE78061.1"/>
    <property type="molecule type" value="Genomic_DNA"/>
</dbReference>
<sequence>MTPWLLACFGSQIAGDTSERNHRFLEEALELVQACGCTQEEARQLVEYVFGRKAGDPVQEVGGVQVTLAALCRAHGIDMEKAGEDELASIWTKVEKIRDKQASKPSFSPAS</sequence>
<keyword evidence="2" id="KW-1185">Reference proteome</keyword>
<reference evidence="1 2" key="1">
    <citation type="submission" date="2014-06" db="EMBL/GenBank/DDBJ databases">
        <title>Draft genome sequence of an extremely salt tolerant bacteria Halomonas salina/CIFRI 1.</title>
        <authorList>
            <person name="Behera B.D."/>
            <person name="Meena D.K."/>
            <person name="Das P."/>
            <person name="Maharana J."/>
            <person name="Paria P."/>
            <person name="Sharma A.P."/>
            <person name="Shamsudheen K.V."/>
            <person name="Rijit J."/>
            <person name="Dixit V."/>
            <person name="Verma A."/>
            <person name="Scaria V."/>
            <person name="Sivasubbu S."/>
        </authorList>
    </citation>
    <scope>NUCLEOTIDE SEQUENCE [LARGE SCALE GENOMIC DNA]</scope>
    <source>
        <strain evidence="1 2">CIFRI 1</strain>
    </source>
</reference>
<evidence type="ECO:0000313" key="2">
    <source>
        <dbReference type="Proteomes" id="UP000029721"/>
    </source>
</evidence>
<proteinExistence type="predicted"/>
<name>A0ABR4WTK1_9GAMM</name>
<evidence type="ECO:0000313" key="1">
    <source>
        <dbReference type="EMBL" id="KGE78061.1"/>
    </source>
</evidence>
<organism evidence="1 2">
    <name type="scientific">Halomonas salina</name>
    <dbReference type="NCBI Taxonomy" id="42565"/>
    <lineage>
        <taxon>Bacteria</taxon>
        <taxon>Pseudomonadati</taxon>
        <taxon>Pseudomonadota</taxon>
        <taxon>Gammaproteobacteria</taxon>
        <taxon>Oceanospirillales</taxon>
        <taxon>Halomonadaceae</taxon>
        <taxon>Halomonas</taxon>
    </lineage>
</organism>
<dbReference type="Proteomes" id="UP000029721">
    <property type="component" value="Unassembled WGS sequence"/>
</dbReference>
<gene>
    <name evidence="1" type="ORF">FP66_05300</name>
</gene>
<comment type="caution">
    <text evidence="1">The sequence shown here is derived from an EMBL/GenBank/DDBJ whole genome shotgun (WGS) entry which is preliminary data.</text>
</comment>